<dbReference type="AlphaFoldDB" id="A0AAN5DCZ1"/>
<accession>A0AAN5DCZ1</accession>
<reference evidence="5" key="1">
    <citation type="submission" date="2022-10" db="EMBL/GenBank/DDBJ databases">
        <title>Genome assembly of Pristionchus species.</title>
        <authorList>
            <person name="Yoshida K."/>
            <person name="Sommer R.J."/>
        </authorList>
    </citation>
    <scope>NUCLEOTIDE SEQUENCE [LARGE SCALE GENOMIC DNA]</scope>
    <source>
        <strain evidence="5">RS5460</strain>
    </source>
</reference>
<feature type="coiled-coil region" evidence="1">
    <location>
        <begin position="199"/>
        <end position="324"/>
    </location>
</feature>
<protein>
    <recommendedName>
        <fullName evidence="3">PH domain-containing protein</fullName>
    </recommendedName>
</protein>
<keyword evidence="1" id="KW-0175">Coiled coil</keyword>
<evidence type="ECO:0000256" key="2">
    <source>
        <dbReference type="SAM" id="MobiDB-lite"/>
    </source>
</evidence>
<feature type="non-terminal residue" evidence="4">
    <location>
        <position position="1"/>
    </location>
</feature>
<feature type="region of interest" description="Disordered" evidence="2">
    <location>
        <begin position="1"/>
        <end position="30"/>
    </location>
</feature>
<feature type="compositionally biased region" description="Polar residues" evidence="2">
    <location>
        <begin position="507"/>
        <end position="516"/>
    </location>
</feature>
<name>A0AAN5DCZ1_9BILA</name>
<comment type="caution">
    <text evidence="4">The sequence shown here is derived from an EMBL/GenBank/DDBJ whole genome shotgun (WGS) entry which is preliminary data.</text>
</comment>
<evidence type="ECO:0000313" key="4">
    <source>
        <dbReference type="EMBL" id="GMR59574.1"/>
    </source>
</evidence>
<dbReference type="PANTHER" id="PTHR14383:SF1">
    <property type="entry name" value="PLECKSTRIN HOMOLOGY DOMAIN-CONTAINING FAMILY D MEMBER 1"/>
    <property type="match status" value="1"/>
</dbReference>
<feature type="compositionally biased region" description="Basic residues" evidence="2">
    <location>
        <begin position="483"/>
        <end position="499"/>
    </location>
</feature>
<dbReference type="Gene3D" id="2.30.29.30">
    <property type="entry name" value="Pleckstrin-homology domain (PH domain)/Phosphotyrosine-binding domain (PTB)"/>
    <property type="match status" value="1"/>
</dbReference>
<evidence type="ECO:0000256" key="1">
    <source>
        <dbReference type="SAM" id="Coils"/>
    </source>
</evidence>
<dbReference type="Pfam" id="PF00169">
    <property type="entry name" value="PH"/>
    <property type="match status" value="1"/>
</dbReference>
<keyword evidence="5" id="KW-1185">Reference proteome</keyword>
<feature type="domain" description="PH" evidence="3">
    <location>
        <begin position="77"/>
        <end position="186"/>
    </location>
</feature>
<dbReference type="PROSITE" id="PS50003">
    <property type="entry name" value="PH_DOMAIN"/>
    <property type="match status" value="1"/>
</dbReference>
<feature type="region of interest" description="Disordered" evidence="2">
    <location>
        <begin position="483"/>
        <end position="516"/>
    </location>
</feature>
<dbReference type="Proteomes" id="UP001328107">
    <property type="component" value="Unassembled WGS sequence"/>
</dbReference>
<feature type="coiled-coil region" evidence="1">
    <location>
        <begin position="353"/>
        <end position="436"/>
    </location>
</feature>
<dbReference type="EMBL" id="BTRK01000006">
    <property type="protein sequence ID" value="GMR59574.1"/>
    <property type="molecule type" value="Genomic_DNA"/>
</dbReference>
<evidence type="ECO:0000259" key="3">
    <source>
        <dbReference type="PROSITE" id="PS50003"/>
    </source>
</evidence>
<dbReference type="InterPro" id="IPR001849">
    <property type="entry name" value="PH_domain"/>
</dbReference>
<dbReference type="InterPro" id="IPR011993">
    <property type="entry name" value="PH-like_dom_sf"/>
</dbReference>
<sequence>SSYRMDSPSEQEKSQHEIAPLANPPEQKMKKGGVLRSLSFQFSNIGVHSTPSRKKGKVDPTYDVTPEKDYEELGTINVQNFGTMMKKYKKKNRPAKWTKRFFILKECFLLYYPTSFKKTFEKTKRIDFHPKGVIPLIGCSIVAGGDLGKRHCLLIAHPLFPSAVIVSAPDGAAQESWLTALRRATKISYKNTMVGETMIRELESKGNLLNEEKRNYEVASTTSLQSITIQLPPLKELGRLKEELEEEREKLIRTTKKLKDDLQNVKNELKLTNETKRTLEQEKIALNAKTEHLALNMASLNMEKEKIEENLSTMLKEREQYIIEKQNLSTAACQLKNRLMEIETKTNCMSTEKEKISKLLELNEMKMADLEKERHYYTTQTNRLMETLKDISEQKEVTECELREQLQARIGAEKQLQAAEKALEHLENALRLSGAQMSELHEHIMPDVHKLREFFEKVAEEAKAEANSVGILRSAIGARKSMRRSMRRVVGRSSMRKTKISSEGDDGNNNNMSSVC</sequence>
<organism evidence="4 5">
    <name type="scientific">Pristionchus mayeri</name>
    <dbReference type="NCBI Taxonomy" id="1317129"/>
    <lineage>
        <taxon>Eukaryota</taxon>
        <taxon>Metazoa</taxon>
        <taxon>Ecdysozoa</taxon>
        <taxon>Nematoda</taxon>
        <taxon>Chromadorea</taxon>
        <taxon>Rhabditida</taxon>
        <taxon>Rhabditina</taxon>
        <taxon>Diplogasteromorpha</taxon>
        <taxon>Diplogasteroidea</taxon>
        <taxon>Neodiplogasteridae</taxon>
        <taxon>Pristionchus</taxon>
    </lineage>
</organism>
<dbReference type="SUPFAM" id="SSF50729">
    <property type="entry name" value="PH domain-like"/>
    <property type="match status" value="1"/>
</dbReference>
<gene>
    <name evidence="4" type="ORF">PMAYCL1PPCAC_29769</name>
</gene>
<dbReference type="SMART" id="SM00233">
    <property type="entry name" value="PH"/>
    <property type="match status" value="1"/>
</dbReference>
<evidence type="ECO:0000313" key="5">
    <source>
        <dbReference type="Proteomes" id="UP001328107"/>
    </source>
</evidence>
<proteinExistence type="predicted"/>
<dbReference type="PANTHER" id="PTHR14383">
    <property type="entry name" value="SWAP-70 RECOMBINASE"/>
    <property type="match status" value="1"/>
</dbReference>